<evidence type="ECO:0000256" key="1">
    <source>
        <dbReference type="SAM" id="Phobius"/>
    </source>
</evidence>
<dbReference type="InterPro" id="IPR034804">
    <property type="entry name" value="SQR/QFR_C/D"/>
</dbReference>
<feature type="transmembrane region" description="Helical" evidence="1">
    <location>
        <begin position="270"/>
        <end position="294"/>
    </location>
</feature>
<name>A0A0F7X2Y5_CHLPN</name>
<dbReference type="Gene3D" id="1.20.1300.10">
    <property type="entry name" value="Fumarate reductase/succinate dehydrogenase, transmembrane subunit"/>
    <property type="match status" value="1"/>
</dbReference>
<keyword evidence="1" id="KW-0472">Membrane</keyword>
<reference evidence="2" key="1">
    <citation type="submission" date="2015-05" db="EMBL/GenBank/DDBJ databases">
        <authorList>
            <person name="Rattei Thomas"/>
        </authorList>
    </citation>
    <scope>NUCLEOTIDE SEQUENCE</scope>
    <source>
        <strain evidence="2">DC9</strain>
    </source>
</reference>
<dbReference type="AlphaFoldDB" id="A0A0F7X2Y5"/>
<sequence length="297" mass="33387">MSRREICPEVSHKKGKYYSTFIFRCIHSLAGIAFTFFLCEHLFTNMLASSYFSQGKGFVAMVNGFHKIPGLKIIEVVGLALPFLCHAIIGIVYLFQGKSNCYSGDGSRPHLRYAKNYSYTWQRWTAWILLFGIAFHVVHLRFIRYPVHVDIHGTTYYAVDIQPSRYDVIVRGTKGFLTLNLPNTEASSIEVSRHDLGGADAALLSERNSYLLTPSAGTAFLYVVRDALGSLFIALLYTILVIAAAFHGFNGLWTFCCRWGVVVSLRMQGVLRIVCYLAMIVVTFMGVSVVWNLYSVA</sequence>
<dbReference type="CDD" id="cd03497">
    <property type="entry name" value="SQR_TypeB_1_TM"/>
    <property type="match status" value="1"/>
</dbReference>
<feature type="transmembrane region" description="Helical" evidence="1">
    <location>
        <begin position="73"/>
        <end position="95"/>
    </location>
</feature>
<dbReference type="GO" id="GO:0016020">
    <property type="term" value="C:membrane"/>
    <property type="evidence" value="ECO:0007669"/>
    <property type="project" value="InterPro"/>
</dbReference>
<feature type="transmembrane region" description="Helical" evidence="1">
    <location>
        <begin position="124"/>
        <end position="143"/>
    </location>
</feature>
<protein>
    <submittedName>
        <fullName evidence="2">Succinate Dehydrogenase</fullName>
    </submittedName>
</protein>
<keyword evidence="1" id="KW-0812">Transmembrane</keyword>
<dbReference type="InterPro" id="IPR016002">
    <property type="entry name" value="Succ_DH_cyt_b558_Firmicute"/>
</dbReference>
<feature type="transmembrane region" description="Helical" evidence="1">
    <location>
        <begin position="21"/>
        <end position="43"/>
    </location>
</feature>
<keyword evidence="1" id="KW-1133">Transmembrane helix</keyword>
<gene>
    <name evidence="2" type="ORF">BN1224_DC9_BZ_00360</name>
</gene>
<dbReference type="EMBL" id="LN847056">
    <property type="protein sequence ID" value="CRI42912.1"/>
    <property type="molecule type" value="Genomic_DNA"/>
</dbReference>
<proteinExistence type="predicted"/>
<dbReference type="SUPFAM" id="SSF81343">
    <property type="entry name" value="Fumarate reductase respiratory complex transmembrane subunits"/>
    <property type="match status" value="1"/>
</dbReference>
<organism evidence="2">
    <name type="scientific">Chlamydia pneumoniae</name>
    <name type="common">Chlamydophila pneumoniae</name>
    <dbReference type="NCBI Taxonomy" id="83558"/>
    <lineage>
        <taxon>Bacteria</taxon>
        <taxon>Pseudomonadati</taxon>
        <taxon>Chlamydiota</taxon>
        <taxon>Chlamydiia</taxon>
        <taxon>Chlamydiales</taxon>
        <taxon>Chlamydiaceae</taxon>
        <taxon>Chlamydia/Chlamydophila group</taxon>
        <taxon>Chlamydia</taxon>
    </lineage>
</organism>
<evidence type="ECO:0000313" key="2">
    <source>
        <dbReference type="EMBL" id="CRI42912.1"/>
    </source>
</evidence>
<feature type="transmembrane region" description="Helical" evidence="1">
    <location>
        <begin position="227"/>
        <end position="249"/>
    </location>
</feature>
<accession>A0A0F7X2Y5</accession>